<reference evidence="2" key="1">
    <citation type="submission" date="2020-05" db="EMBL/GenBank/DDBJ databases">
        <authorList>
            <person name="Chiriac C."/>
            <person name="Salcher M."/>
            <person name="Ghai R."/>
            <person name="Kavagutti S V."/>
        </authorList>
    </citation>
    <scope>NUCLEOTIDE SEQUENCE</scope>
</reference>
<dbReference type="AlphaFoldDB" id="A0A6J7RYT7"/>
<feature type="transmembrane region" description="Helical" evidence="1">
    <location>
        <begin position="21"/>
        <end position="42"/>
    </location>
</feature>
<dbReference type="Pfam" id="PF07963">
    <property type="entry name" value="N_methyl"/>
    <property type="match status" value="1"/>
</dbReference>
<dbReference type="NCBIfam" id="TIGR02532">
    <property type="entry name" value="IV_pilin_GFxxxE"/>
    <property type="match status" value="1"/>
</dbReference>
<dbReference type="Gene3D" id="3.30.700.10">
    <property type="entry name" value="Glycoprotein, Type 4 Pilin"/>
    <property type="match status" value="1"/>
</dbReference>
<sequence length="138" mass="14056">MNMIQKRQQMRGQSGFTLIELLVAIAILGILAGVAVFAVGGLTTQSKSAACKTELDTIKTANAAANATEIGTDGYKTFASADPKYYTVVLAPLVIPTPPPSPIPAGMGNSNARTALLGLTAEGTDAGCTLPTPNPIPA</sequence>
<gene>
    <name evidence="2" type="ORF">UFOPK4173_00931</name>
</gene>
<evidence type="ECO:0000256" key="1">
    <source>
        <dbReference type="SAM" id="Phobius"/>
    </source>
</evidence>
<dbReference type="PROSITE" id="PS00409">
    <property type="entry name" value="PROKAR_NTER_METHYL"/>
    <property type="match status" value="1"/>
</dbReference>
<keyword evidence="1" id="KW-1133">Transmembrane helix</keyword>
<name>A0A6J7RYT7_9ZZZZ</name>
<organism evidence="2">
    <name type="scientific">freshwater metagenome</name>
    <dbReference type="NCBI Taxonomy" id="449393"/>
    <lineage>
        <taxon>unclassified sequences</taxon>
        <taxon>metagenomes</taxon>
        <taxon>ecological metagenomes</taxon>
    </lineage>
</organism>
<evidence type="ECO:0000313" key="2">
    <source>
        <dbReference type="EMBL" id="CAB5034001.1"/>
    </source>
</evidence>
<dbReference type="InterPro" id="IPR012902">
    <property type="entry name" value="N_methyl_site"/>
</dbReference>
<accession>A0A6J7RYT7</accession>
<dbReference type="EMBL" id="CAFBPW010000092">
    <property type="protein sequence ID" value="CAB5034001.1"/>
    <property type="molecule type" value="Genomic_DNA"/>
</dbReference>
<keyword evidence="1" id="KW-0472">Membrane</keyword>
<proteinExistence type="predicted"/>
<dbReference type="InterPro" id="IPR045584">
    <property type="entry name" value="Pilin-like"/>
</dbReference>
<dbReference type="SUPFAM" id="SSF54523">
    <property type="entry name" value="Pili subunits"/>
    <property type="match status" value="1"/>
</dbReference>
<keyword evidence="1" id="KW-0812">Transmembrane</keyword>
<protein>
    <submittedName>
        <fullName evidence="2">Unannotated protein</fullName>
    </submittedName>
</protein>
<dbReference type="PANTHER" id="PTHR30093">
    <property type="entry name" value="GENERAL SECRETION PATHWAY PROTEIN G"/>
    <property type="match status" value="1"/>
</dbReference>